<gene>
    <name evidence="7" type="ORF">EDC30_11377</name>
</gene>
<dbReference type="EMBL" id="SLZQ01000013">
    <property type="protein sequence ID" value="TCS34381.1"/>
    <property type="molecule type" value="Genomic_DNA"/>
</dbReference>
<dbReference type="AlphaFoldDB" id="A0A4V2UI90"/>
<name>A0A4V2UI90_PAULE</name>
<dbReference type="Gene3D" id="1.20.120.910">
    <property type="entry name" value="DksA, coiled-coil domain"/>
    <property type="match status" value="1"/>
</dbReference>
<protein>
    <submittedName>
        <fullName evidence="7">TraR/DksA family transcriptional regulator</fullName>
    </submittedName>
</protein>
<feature type="domain" description="Zinc finger DksA/TraR C4-type" evidence="6">
    <location>
        <begin position="84"/>
        <end position="119"/>
    </location>
</feature>
<reference evidence="7 8" key="1">
    <citation type="submission" date="2019-03" db="EMBL/GenBank/DDBJ databases">
        <title>Genomic Encyclopedia of Type Strains, Phase IV (KMG-IV): sequencing the most valuable type-strain genomes for metagenomic binning, comparative biology and taxonomic classification.</title>
        <authorList>
            <person name="Goeker M."/>
        </authorList>
    </citation>
    <scope>NUCLEOTIDE SEQUENCE [LARGE SCALE GENOMIC DNA]</scope>
    <source>
        <strain evidence="7 8">DSM 7445</strain>
    </source>
</reference>
<evidence type="ECO:0000313" key="7">
    <source>
        <dbReference type="EMBL" id="TCS34381.1"/>
    </source>
</evidence>
<accession>A0A4V2UI90</accession>
<dbReference type="InterPro" id="IPR037187">
    <property type="entry name" value="DnaK_N"/>
</dbReference>
<evidence type="ECO:0000256" key="4">
    <source>
        <dbReference type="PROSITE-ProRule" id="PRU00510"/>
    </source>
</evidence>
<comment type="caution">
    <text evidence="7">The sequence shown here is derived from an EMBL/GenBank/DDBJ whole genome shotgun (WGS) entry which is preliminary data.</text>
</comment>
<dbReference type="Pfam" id="PF01258">
    <property type="entry name" value="zf-dskA_traR"/>
    <property type="match status" value="1"/>
</dbReference>
<evidence type="ECO:0000256" key="5">
    <source>
        <dbReference type="SAM" id="Coils"/>
    </source>
</evidence>
<dbReference type="RefSeq" id="WP_165973860.1">
    <property type="nucleotide sequence ID" value="NZ_SLZQ01000013.1"/>
</dbReference>
<dbReference type="SUPFAM" id="SSF109635">
    <property type="entry name" value="DnaK suppressor protein DksA, alpha-hairpin domain"/>
    <property type="match status" value="1"/>
</dbReference>
<dbReference type="PROSITE" id="PS51128">
    <property type="entry name" value="ZF_DKSA_2"/>
    <property type="match status" value="1"/>
</dbReference>
<keyword evidence="1" id="KW-0479">Metal-binding</keyword>
<evidence type="ECO:0000259" key="6">
    <source>
        <dbReference type="Pfam" id="PF01258"/>
    </source>
</evidence>
<dbReference type="PANTHER" id="PTHR33823:SF4">
    <property type="entry name" value="GENERAL STRESS PROTEIN 16O"/>
    <property type="match status" value="1"/>
</dbReference>
<proteinExistence type="predicted"/>
<keyword evidence="8" id="KW-1185">Reference proteome</keyword>
<feature type="coiled-coil region" evidence="5">
    <location>
        <begin position="2"/>
        <end position="33"/>
    </location>
</feature>
<feature type="zinc finger region" description="dksA C4-type" evidence="4">
    <location>
        <begin position="89"/>
        <end position="113"/>
    </location>
</feature>
<dbReference type="InterPro" id="IPR000962">
    <property type="entry name" value="Znf_DskA_TraR"/>
</dbReference>
<sequence>MAELNSEQIAELKNMLQERERALREDIRREMSQQDNYADVAAEVPDPGDASFADLSVDLGNAAVTRDLTELRAIQNAYTRMDNGTYGECAECGLDIPFERLKVQPMAERCAPCQGQREKTHIDSMKGSTM</sequence>
<dbReference type="PANTHER" id="PTHR33823">
    <property type="entry name" value="RNA POLYMERASE-BINDING TRANSCRIPTION FACTOR DKSA-RELATED"/>
    <property type="match status" value="1"/>
</dbReference>
<dbReference type="GO" id="GO:0008270">
    <property type="term" value="F:zinc ion binding"/>
    <property type="evidence" value="ECO:0007669"/>
    <property type="project" value="UniProtKB-KW"/>
</dbReference>
<dbReference type="SUPFAM" id="SSF57716">
    <property type="entry name" value="Glucocorticoid receptor-like (DNA-binding domain)"/>
    <property type="match status" value="1"/>
</dbReference>
<evidence type="ECO:0000313" key="8">
    <source>
        <dbReference type="Proteomes" id="UP000295382"/>
    </source>
</evidence>
<evidence type="ECO:0000256" key="1">
    <source>
        <dbReference type="ARBA" id="ARBA00022723"/>
    </source>
</evidence>
<keyword evidence="5" id="KW-0175">Coiled coil</keyword>
<evidence type="ECO:0000256" key="2">
    <source>
        <dbReference type="ARBA" id="ARBA00022771"/>
    </source>
</evidence>
<evidence type="ECO:0000256" key="3">
    <source>
        <dbReference type="ARBA" id="ARBA00022833"/>
    </source>
</evidence>
<dbReference type="Proteomes" id="UP000295382">
    <property type="component" value="Unassembled WGS sequence"/>
</dbReference>
<organism evidence="7 8">
    <name type="scientific">Paucimonas lemoignei</name>
    <name type="common">Pseudomonas lemoignei</name>
    <dbReference type="NCBI Taxonomy" id="29443"/>
    <lineage>
        <taxon>Bacteria</taxon>
        <taxon>Pseudomonadati</taxon>
        <taxon>Pseudomonadota</taxon>
        <taxon>Betaproteobacteria</taxon>
        <taxon>Burkholderiales</taxon>
        <taxon>Burkholderiaceae</taxon>
        <taxon>Paucimonas</taxon>
    </lineage>
</organism>
<keyword evidence="2" id="KW-0863">Zinc-finger</keyword>
<keyword evidence="3" id="KW-0862">Zinc</keyword>